<evidence type="ECO:0000313" key="2">
    <source>
        <dbReference type="Proteomes" id="UP000254055"/>
    </source>
</evidence>
<proteinExistence type="predicted"/>
<reference evidence="1 2" key="1">
    <citation type="submission" date="2018-06" db="EMBL/GenBank/DDBJ databases">
        <authorList>
            <consortium name="Pathogen Informatics"/>
            <person name="Doyle S."/>
        </authorList>
    </citation>
    <scope>NUCLEOTIDE SEQUENCE [LARGE SCALE GENOMIC DNA]</scope>
    <source>
        <strain evidence="1 2">NCTC12229</strain>
    </source>
</reference>
<evidence type="ECO:0000313" key="1">
    <source>
        <dbReference type="EMBL" id="SUA48880.1"/>
    </source>
</evidence>
<dbReference type="EMBL" id="UGRS01000003">
    <property type="protein sequence ID" value="SUA48880.1"/>
    <property type="molecule type" value="Genomic_DNA"/>
</dbReference>
<dbReference type="AlphaFoldDB" id="A0A378X5I7"/>
<protein>
    <submittedName>
        <fullName evidence="1">Uncharacterized protein</fullName>
    </submittedName>
</protein>
<name>A0A378X5I7_9NEIS</name>
<dbReference type="Proteomes" id="UP000254055">
    <property type="component" value="Unassembled WGS sequence"/>
</dbReference>
<sequence>MTMTNLKHDDTEPVIKKMATTILPDMHRIAWRNKMVVIEFGHHVNDTAYEVTTSIALTEEMLEDLLKNLLNKMQGAASESECDDID</sequence>
<gene>
    <name evidence="1" type="ORF">NCTC12229_02304</name>
</gene>
<accession>A0A378X5I7</accession>
<dbReference type="RefSeq" id="WP_147278364.1">
    <property type="nucleotide sequence ID" value="NZ_UGRS01000003.1"/>
</dbReference>
<organism evidence="1 2">
    <name type="scientific">Neisseria zoodegmatis</name>
    <dbReference type="NCBI Taxonomy" id="326523"/>
    <lineage>
        <taxon>Bacteria</taxon>
        <taxon>Pseudomonadati</taxon>
        <taxon>Pseudomonadota</taxon>
        <taxon>Betaproteobacteria</taxon>
        <taxon>Neisseriales</taxon>
        <taxon>Neisseriaceae</taxon>
        <taxon>Neisseria</taxon>
    </lineage>
</organism>